<keyword evidence="2 5" id="KW-0812">Transmembrane</keyword>
<evidence type="ECO:0000313" key="7">
    <source>
        <dbReference type="EMBL" id="SFD10848.1"/>
    </source>
</evidence>
<dbReference type="PROSITE" id="PS50943">
    <property type="entry name" value="HTH_CROC1"/>
    <property type="match status" value="1"/>
</dbReference>
<dbReference type="GO" id="GO:0003677">
    <property type="term" value="F:DNA binding"/>
    <property type="evidence" value="ECO:0007669"/>
    <property type="project" value="InterPro"/>
</dbReference>
<dbReference type="InterPro" id="IPR010982">
    <property type="entry name" value="Lambda_DNA-bd_dom_sf"/>
</dbReference>
<dbReference type="Proteomes" id="UP000199672">
    <property type="component" value="Unassembled WGS sequence"/>
</dbReference>
<evidence type="ECO:0000256" key="5">
    <source>
        <dbReference type="SAM" id="Phobius"/>
    </source>
</evidence>
<evidence type="ECO:0000259" key="6">
    <source>
        <dbReference type="PROSITE" id="PS50943"/>
    </source>
</evidence>
<evidence type="ECO:0000256" key="1">
    <source>
        <dbReference type="ARBA" id="ARBA00004141"/>
    </source>
</evidence>
<keyword evidence="3 5" id="KW-1133">Transmembrane helix</keyword>
<dbReference type="Pfam" id="PF01381">
    <property type="entry name" value="HTH_3"/>
    <property type="match status" value="1"/>
</dbReference>
<gene>
    <name evidence="7" type="ORF">SAMN05216297_104248</name>
</gene>
<dbReference type="RefSeq" id="WP_091492679.1">
    <property type="nucleotide sequence ID" value="NZ_FOMH01000004.1"/>
</dbReference>
<evidence type="ECO:0000256" key="2">
    <source>
        <dbReference type="ARBA" id="ARBA00022692"/>
    </source>
</evidence>
<comment type="subcellular location">
    <subcellularLocation>
        <location evidence="1">Membrane</location>
        <topology evidence="1">Multi-pass membrane protein</topology>
    </subcellularLocation>
</comment>
<dbReference type="STRING" id="739143.SAMN05216297_104248"/>
<accession>A0A1I1PTB1</accession>
<protein>
    <submittedName>
        <fullName evidence="7">Uncharacterized conserved protein, Tic20 family</fullName>
    </submittedName>
</protein>
<feature type="transmembrane region" description="Helical" evidence="5">
    <location>
        <begin position="107"/>
        <end position="128"/>
    </location>
</feature>
<evidence type="ECO:0000313" key="8">
    <source>
        <dbReference type="Proteomes" id="UP000199672"/>
    </source>
</evidence>
<organism evidence="7 8">
    <name type="scientific">Flavobacterium phragmitis</name>
    <dbReference type="NCBI Taxonomy" id="739143"/>
    <lineage>
        <taxon>Bacteria</taxon>
        <taxon>Pseudomonadati</taxon>
        <taxon>Bacteroidota</taxon>
        <taxon>Flavobacteriia</taxon>
        <taxon>Flavobacteriales</taxon>
        <taxon>Flavobacteriaceae</taxon>
        <taxon>Flavobacterium</taxon>
    </lineage>
</organism>
<dbReference type="Pfam" id="PF09685">
    <property type="entry name" value="MamF_MmsF"/>
    <property type="match status" value="1"/>
</dbReference>
<dbReference type="CDD" id="cd00093">
    <property type="entry name" value="HTH_XRE"/>
    <property type="match status" value="1"/>
</dbReference>
<dbReference type="SMART" id="SM00530">
    <property type="entry name" value="HTH_XRE"/>
    <property type="match status" value="1"/>
</dbReference>
<dbReference type="InterPro" id="IPR019109">
    <property type="entry name" value="MamF_MmsF"/>
</dbReference>
<dbReference type="AlphaFoldDB" id="A0A1I1PTB1"/>
<dbReference type="Gene3D" id="1.10.260.40">
    <property type="entry name" value="lambda repressor-like DNA-binding domains"/>
    <property type="match status" value="1"/>
</dbReference>
<proteinExistence type="predicted"/>
<dbReference type="SUPFAM" id="SSF47413">
    <property type="entry name" value="lambda repressor-like DNA-binding domains"/>
    <property type="match status" value="1"/>
</dbReference>
<keyword evidence="8" id="KW-1185">Reference proteome</keyword>
<feature type="domain" description="HTH cro/C1-type" evidence="6">
    <location>
        <begin position="5"/>
        <end position="58"/>
    </location>
</feature>
<keyword evidence="4 5" id="KW-0472">Membrane</keyword>
<feature type="transmembrane region" description="Helical" evidence="5">
    <location>
        <begin position="73"/>
        <end position="95"/>
    </location>
</feature>
<dbReference type="InterPro" id="IPR001387">
    <property type="entry name" value="Cro/C1-type_HTH"/>
</dbReference>
<name>A0A1I1PTB1_9FLAO</name>
<reference evidence="8" key="1">
    <citation type="submission" date="2016-10" db="EMBL/GenBank/DDBJ databases">
        <authorList>
            <person name="Varghese N."/>
            <person name="Submissions S."/>
        </authorList>
    </citation>
    <scope>NUCLEOTIDE SEQUENCE [LARGE SCALE GENOMIC DNA]</scope>
    <source>
        <strain evidence="8">CGMCC 1.10370</strain>
    </source>
</reference>
<sequence length="180" mass="20307">MKNNVKILRETQNMTQNELAEKSGLSLRTIQRIEAGSILKGFTLKTLAQSLETEPENLIKNKNEKSEVERAKIINLSALTGLIIPFGSIIFPLILTYKTKDHKNRELGKQIITIQIFLSLILSFLLILSPFIQNAFLIKFPLFLIPLSTIMGLKLVIVVLNGISLNQNQTLAIKLKHNFL</sequence>
<evidence type="ECO:0000256" key="4">
    <source>
        <dbReference type="ARBA" id="ARBA00023136"/>
    </source>
</evidence>
<evidence type="ECO:0000256" key="3">
    <source>
        <dbReference type="ARBA" id="ARBA00022989"/>
    </source>
</evidence>
<feature type="transmembrane region" description="Helical" evidence="5">
    <location>
        <begin position="140"/>
        <end position="163"/>
    </location>
</feature>
<dbReference type="OrthoDB" id="1357763at2"/>
<dbReference type="EMBL" id="FOMH01000004">
    <property type="protein sequence ID" value="SFD10848.1"/>
    <property type="molecule type" value="Genomic_DNA"/>
</dbReference>